<reference evidence="1 2" key="1">
    <citation type="submission" date="2016-03" db="EMBL/GenBank/DDBJ databases">
        <title>Genome sequencing of Devosia sp. S37.</title>
        <authorList>
            <person name="Mohd Nor M."/>
        </authorList>
    </citation>
    <scope>NUCLEOTIDE SEQUENCE [LARGE SCALE GENOMIC DNA]</scope>
    <source>
        <strain evidence="1 2">S37</strain>
    </source>
</reference>
<dbReference type="AlphaFoldDB" id="A0A178I2U5"/>
<evidence type="ECO:0000313" key="2">
    <source>
        <dbReference type="Proteomes" id="UP000078389"/>
    </source>
</evidence>
<evidence type="ECO:0000313" key="1">
    <source>
        <dbReference type="EMBL" id="OAM79040.1"/>
    </source>
</evidence>
<gene>
    <name evidence="1" type="ORF">A3840_04265</name>
</gene>
<organism evidence="1 2">
    <name type="scientific">Devosia elaeis</name>
    <dbReference type="NCBI Taxonomy" id="1770058"/>
    <lineage>
        <taxon>Bacteria</taxon>
        <taxon>Pseudomonadati</taxon>
        <taxon>Pseudomonadota</taxon>
        <taxon>Alphaproteobacteria</taxon>
        <taxon>Hyphomicrobiales</taxon>
        <taxon>Devosiaceae</taxon>
        <taxon>Devosia</taxon>
    </lineage>
</organism>
<sequence>MTGRYVIGQQQSYPGVNLFGCRLRMISSDAFRVTAAIIPEQGETVAASFGPLGNLSGIVERQLEDGFLVAIEQDDAGRDKLNARITAFSERLWTGALDRRADRRFMPRNPRTVISRPDNWSQPCLILDCSTVGAAVSAAFLPAIGEVVTIGKVTAEVVRLFDVGFAIRFFEPQDADEIEALLEAPDEWSAMVRRAFPAGAGG</sequence>
<dbReference type="STRING" id="1770058.A3840_04265"/>
<keyword evidence="2" id="KW-1185">Reference proteome</keyword>
<dbReference type="EMBL" id="LVVY01000065">
    <property type="protein sequence ID" value="OAM79040.1"/>
    <property type="molecule type" value="Genomic_DNA"/>
</dbReference>
<evidence type="ECO:0008006" key="3">
    <source>
        <dbReference type="Google" id="ProtNLM"/>
    </source>
</evidence>
<accession>A0A178I2U5</accession>
<dbReference type="Proteomes" id="UP000078389">
    <property type="component" value="Unassembled WGS sequence"/>
</dbReference>
<protein>
    <recommendedName>
        <fullName evidence="3">PilZ domain-containing protein</fullName>
    </recommendedName>
</protein>
<name>A0A178I2U5_9HYPH</name>
<comment type="caution">
    <text evidence="1">The sequence shown here is derived from an EMBL/GenBank/DDBJ whole genome shotgun (WGS) entry which is preliminary data.</text>
</comment>
<proteinExistence type="predicted"/>